<dbReference type="InterPro" id="IPR011990">
    <property type="entry name" value="TPR-like_helical_dom_sf"/>
</dbReference>
<dbReference type="InterPro" id="IPR033985">
    <property type="entry name" value="SusD-like_N"/>
</dbReference>
<evidence type="ECO:0000256" key="5">
    <source>
        <dbReference type="ARBA" id="ARBA00023237"/>
    </source>
</evidence>
<sequence>MKPIIILFILSILLNTACKKGYLDKTPDGDLTIDQVFQNREYTERFLANVYSALPRELVLPDNLSNPLPNPFMGASDELEMSYEPSFSNNLNSGTWNQSTYTHDAWSHYYIALRKANVFIENIDKLPVGGLVTEELKQRWKAEAIFLRAFYHFLLIRLYGPVPIMDKSVSLGADYNSITRQPIDKCVAFIVDNCDAALAALPAKWIAGSNAGEFGRPTKASALALKSRVLLYMASPLWNGNPDVANLSNKDGVKLFPAFSADRWKAAADAARECIVQSESAGYKLYRSAGNDPVANYQETFYIDYNDEVLFARPHAGYYDFDIYSEPRGMPGIGFSLNSPTQEIVDEYEMAATGQRPILGYNADKSPIINPGSGYVETGNTATETSYYVAGTRNMYVGRDPRFYASIMFTGAKFKWDAPHNRTTPLEFWKGGLDGRPTNNQGNYSETGYLLKKLTHPAYQRIGHSGPHRNWIFFRLGEQYLNYAEALNEAEGPIADVYKYINLIRRRVNMPDLPSGLSKEAMRDAIRHERRIELAFETHRFFDTHRWKIAEVTDNTFIHGLQVDFLYPGNIPFTMSDNAFYVRTPVEKRVFDKKHYLWPIPLYELEKNKNLVQNPGW</sequence>
<name>A0ABW4ZR89_9SPHI</name>
<keyword evidence="3" id="KW-0732">Signal</keyword>
<accession>A0ABW4ZR89</accession>
<evidence type="ECO:0000256" key="3">
    <source>
        <dbReference type="ARBA" id="ARBA00022729"/>
    </source>
</evidence>
<evidence type="ECO:0000256" key="4">
    <source>
        <dbReference type="ARBA" id="ARBA00023136"/>
    </source>
</evidence>
<dbReference type="Gene3D" id="1.25.40.390">
    <property type="match status" value="1"/>
</dbReference>
<dbReference type="Pfam" id="PF07980">
    <property type="entry name" value="SusD_RagB"/>
    <property type="match status" value="1"/>
</dbReference>
<evidence type="ECO:0000259" key="7">
    <source>
        <dbReference type="Pfam" id="PF14322"/>
    </source>
</evidence>
<keyword evidence="9" id="KW-1185">Reference proteome</keyword>
<evidence type="ECO:0000259" key="6">
    <source>
        <dbReference type="Pfam" id="PF07980"/>
    </source>
</evidence>
<organism evidence="8 9">
    <name type="scientific">Paradesertivirga mongoliensis</name>
    <dbReference type="NCBI Taxonomy" id="2100740"/>
    <lineage>
        <taxon>Bacteria</taxon>
        <taxon>Pseudomonadati</taxon>
        <taxon>Bacteroidota</taxon>
        <taxon>Sphingobacteriia</taxon>
        <taxon>Sphingobacteriales</taxon>
        <taxon>Sphingobacteriaceae</taxon>
        <taxon>Paradesertivirga</taxon>
    </lineage>
</organism>
<gene>
    <name evidence="8" type="ORF">ACFSJU_19260</name>
</gene>
<reference evidence="9" key="1">
    <citation type="journal article" date="2019" name="Int. J. Syst. Evol. Microbiol.">
        <title>The Global Catalogue of Microorganisms (GCM) 10K type strain sequencing project: providing services to taxonomists for standard genome sequencing and annotation.</title>
        <authorList>
            <consortium name="The Broad Institute Genomics Platform"/>
            <consortium name="The Broad Institute Genome Sequencing Center for Infectious Disease"/>
            <person name="Wu L."/>
            <person name="Ma J."/>
        </authorList>
    </citation>
    <scope>NUCLEOTIDE SEQUENCE [LARGE SCALE GENOMIC DNA]</scope>
    <source>
        <strain evidence="9">KCTC 42217</strain>
    </source>
</reference>
<keyword evidence="4" id="KW-0472">Membrane</keyword>
<protein>
    <submittedName>
        <fullName evidence="8">RagB/SusD family nutrient uptake outer membrane protein</fullName>
    </submittedName>
</protein>
<comment type="similarity">
    <text evidence="2">Belongs to the SusD family.</text>
</comment>
<dbReference type="EMBL" id="JBHUHZ010000005">
    <property type="protein sequence ID" value="MFD2164553.1"/>
    <property type="molecule type" value="Genomic_DNA"/>
</dbReference>
<proteinExistence type="inferred from homology"/>
<dbReference type="Pfam" id="PF14322">
    <property type="entry name" value="SusD-like_3"/>
    <property type="match status" value="1"/>
</dbReference>
<dbReference type="RefSeq" id="WP_255905553.1">
    <property type="nucleotide sequence ID" value="NZ_JAFMZO010000006.1"/>
</dbReference>
<dbReference type="SUPFAM" id="SSF48452">
    <property type="entry name" value="TPR-like"/>
    <property type="match status" value="1"/>
</dbReference>
<evidence type="ECO:0000256" key="1">
    <source>
        <dbReference type="ARBA" id="ARBA00004442"/>
    </source>
</evidence>
<keyword evidence="5" id="KW-0998">Cell outer membrane</keyword>
<evidence type="ECO:0000313" key="9">
    <source>
        <dbReference type="Proteomes" id="UP001597387"/>
    </source>
</evidence>
<dbReference type="Proteomes" id="UP001597387">
    <property type="component" value="Unassembled WGS sequence"/>
</dbReference>
<evidence type="ECO:0000313" key="8">
    <source>
        <dbReference type="EMBL" id="MFD2164553.1"/>
    </source>
</evidence>
<feature type="domain" description="SusD-like N-terminal" evidence="7">
    <location>
        <begin position="22"/>
        <end position="231"/>
    </location>
</feature>
<dbReference type="InterPro" id="IPR012944">
    <property type="entry name" value="SusD_RagB_dom"/>
</dbReference>
<feature type="domain" description="RagB/SusD" evidence="6">
    <location>
        <begin position="328"/>
        <end position="617"/>
    </location>
</feature>
<comment type="caution">
    <text evidence="8">The sequence shown here is derived from an EMBL/GenBank/DDBJ whole genome shotgun (WGS) entry which is preliminary data.</text>
</comment>
<comment type="subcellular location">
    <subcellularLocation>
        <location evidence="1">Cell outer membrane</location>
    </subcellularLocation>
</comment>
<evidence type="ECO:0000256" key="2">
    <source>
        <dbReference type="ARBA" id="ARBA00006275"/>
    </source>
</evidence>